<dbReference type="Proteomes" id="UP000184485">
    <property type="component" value="Unassembled WGS sequence"/>
</dbReference>
<proteinExistence type="predicted"/>
<organism evidence="1 2">
    <name type="scientific">Kaistia soli DSM 19436</name>
    <dbReference type="NCBI Taxonomy" id="1122133"/>
    <lineage>
        <taxon>Bacteria</taxon>
        <taxon>Pseudomonadati</taxon>
        <taxon>Pseudomonadota</taxon>
        <taxon>Alphaproteobacteria</taxon>
        <taxon>Hyphomicrobiales</taxon>
        <taxon>Kaistiaceae</taxon>
        <taxon>Kaistia</taxon>
    </lineage>
</organism>
<evidence type="ECO:0008006" key="3">
    <source>
        <dbReference type="Google" id="ProtNLM"/>
    </source>
</evidence>
<name>A0A1M5MSK6_9HYPH</name>
<gene>
    <name evidence="1" type="ORF">SAMN02745157_4862</name>
</gene>
<keyword evidence="2" id="KW-1185">Reference proteome</keyword>
<dbReference type="OrthoDB" id="6976379at2"/>
<evidence type="ECO:0000313" key="2">
    <source>
        <dbReference type="Proteomes" id="UP000184485"/>
    </source>
</evidence>
<sequence length="162" mass="16812">MGIFQTAGMKIFIGPAMAQSNSDFVLADFESSPPKTWVEIGQTETIGAFGDTAAEITADLIGRNRRVRAKGTRDAGTLSLVMLADQSDAGQAALVAANATKLDYAFKVQFANKSGASGAVDGLRYFVGQVMAAAEEPGGANSYVKLNSSIGINSNIVKKAAT</sequence>
<dbReference type="Gene3D" id="4.10.410.40">
    <property type="match status" value="1"/>
</dbReference>
<dbReference type="EMBL" id="FQUP01000007">
    <property type="protein sequence ID" value="SHG79889.1"/>
    <property type="molecule type" value="Genomic_DNA"/>
</dbReference>
<reference evidence="1 2" key="1">
    <citation type="submission" date="2016-11" db="EMBL/GenBank/DDBJ databases">
        <authorList>
            <person name="Jaros S."/>
            <person name="Januszkiewicz K."/>
            <person name="Wedrychowicz H."/>
        </authorList>
    </citation>
    <scope>NUCLEOTIDE SEQUENCE [LARGE SCALE GENOMIC DNA]</scope>
    <source>
        <strain evidence="1 2">DSM 19436</strain>
    </source>
</reference>
<evidence type="ECO:0000313" key="1">
    <source>
        <dbReference type="EMBL" id="SHG79889.1"/>
    </source>
</evidence>
<accession>A0A1M5MSK6</accession>
<protein>
    <recommendedName>
        <fullName evidence="3">Phage tail tube protein, TTP</fullName>
    </recommendedName>
</protein>
<dbReference type="RefSeq" id="WP_073058245.1">
    <property type="nucleotide sequence ID" value="NZ_FQUP01000007.1"/>
</dbReference>
<dbReference type="STRING" id="1122133.SAMN02745157_4862"/>
<dbReference type="AlphaFoldDB" id="A0A1M5MSK6"/>